<feature type="compositionally biased region" description="Polar residues" evidence="2">
    <location>
        <begin position="106"/>
        <end position="123"/>
    </location>
</feature>
<comment type="caution">
    <text evidence="3">The sequence shown here is derived from an EMBL/GenBank/DDBJ whole genome shotgun (WGS) entry which is preliminary data.</text>
</comment>
<feature type="region of interest" description="Disordered" evidence="2">
    <location>
        <begin position="47"/>
        <end position="189"/>
    </location>
</feature>
<evidence type="ECO:0000256" key="2">
    <source>
        <dbReference type="SAM" id="MobiDB-lite"/>
    </source>
</evidence>
<sequence>MPAYADIHLFPPPRTPVSTVVTRRIHTSTRLPLARYLSTISTTYLQNSEDTRSTGGSPSGRGQTKNRHRRGLRHGIQLTEEEVNPEEEESCRPLDDDTRRRIRSQRAPSPNSSPFSTINLSDIETSRPPSRERSDSEATAVPPPPSTSLWQTTPPHRTRKHRSSANRASTATPHLFCTTPAPTPPKMAEANDQNLHWARERLRDLDRFDGKELTAKQVESTWRKRFCKMVNAYKVSDNQRRALWLEHLEEPSLAAEWAERMEDEGKIGTWDALVKELGVRWPAPDEAEKQKERTERGASEPYYVVWAREHMALAAEMSAGKVGEEKFMVEWTWHRALPSTLKGLLPKEFGKYKTIAELCKDVISIEYDRVLVLTRAEAAQKATNDLVDQLNKRIASLEIQAQAIKLPAGPTRRPDPPKDGGEPLAGASQAMSSTAPLSIACQPTGSQCKITHSHRAPIAKPPTHAHAAARQPCGQSLLRESITGKRDGMEKAYQGGARAGKAGPVKSEIFQVLVERYGKEVAEACMPSVLESGNGLGHTLGSKREQPRAFEALSNTAASGRRQGITMPGTMDGPSQTSRASTVVKLEVFDLGGAFEVLLGKPWLTQAKATQSFIDDTLHLPGLTPIPNAYPLVEGWTRKEPNKLNKEGTEAIEESGVAGAKPEEPKPEREEKVQQPERGAETGDGRRRSRRLAARGSWYWVPENQVALLEREAGMERMGMGENPRPRERLDKAITRAKRALARQEKAEAAAPKRNN</sequence>
<reference evidence="3" key="1">
    <citation type="submission" date="2020-09" db="EMBL/GenBank/DDBJ databases">
        <title>Comparative genome analyses of four rice-infecting Rhizoctonia solani isolates reveal extensive enrichment of homogalacturonan modification genes.</title>
        <authorList>
            <person name="Lee D.-Y."/>
            <person name="Jeon J."/>
            <person name="Kim K.-T."/>
            <person name="Cheong K."/>
            <person name="Song H."/>
            <person name="Choi G."/>
            <person name="Ko J."/>
            <person name="Opiyo S.O."/>
            <person name="Zuo S."/>
            <person name="Madhav S."/>
            <person name="Lee Y.-H."/>
            <person name="Wang G.-L."/>
        </authorList>
    </citation>
    <scope>NUCLEOTIDE SEQUENCE</scope>
    <source>
        <strain evidence="3">AG1-IA B2</strain>
    </source>
</reference>
<organism evidence="3 4">
    <name type="scientific">Rhizoctonia solani</name>
    <dbReference type="NCBI Taxonomy" id="456999"/>
    <lineage>
        <taxon>Eukaryota</taxon>
        <taxon>Fungi</taxon>
        <taxon>Dikarya</taxon>
        <taxon>Basidiomycota</taxon>
        <taxon>Agaricomycotina</taxon>
        <taxon>Agaricomycetes</taxon>
        <taxon>Cantharellales</taxon>
        <taxon>Ceratobasidiaceae</taxon>
        <taxon>Rhizoctonia</taxon>
    </lineage>
</organism>
<evidence type="ECO:0000256" key="1">
    <source>
        <dbReference type="SAM" id="Coils"/>
    </source>
</evidence>
<feature type="compositionally biased region" description="Basic and acidic residues" evidence="2">
    <location>
        <begin position="412"/>
        <end position="421"/>
    </location>
</feature>
<feature type="region of interest" description="Disordered" evidence="2">
    <location>
        <begin position="650"/>
        <end position="691"/>
    </location>
</feature>
<dbReference type="EMBL" id="JACYCF010000017">
    <property type="protein sequence ID" value="KAF8751463.1"/>
    <property type="molecule type" value="Genomic_DNA"/>
</dbReference>
<proteinExistence type="predicted"/>
<dbReference type="AlphaFoldDB" id="A0A8H7I810"/>
<accession>A0A8H7I810</accession>
<feature type="coiled-coil region" evidence="1">
    <location>
        <begin position="373"/>
        <end position="400"/>
    </location>
</feature>
<keyword evidence="1" id="KW-0175">Coiled coil</keyword>
<feature type="region of interest" description="Disordered" evidence="2">
    <location>
        <begin position="555"/>
        <end position="577"/>
    </location>
</feature>
<dbReference type="Proteomes" id="UP000614334">
    <property type="component" value="Unassembled WGS sequence"/>
</dbReference>
<name>A0A8H7I810_9AGAM</name>
<evidence type="ECO:0000313" key="3">
    <source>
        <dbReference type="EMBL" id="KAF8751463.1"/>
    </source>
</evidence>
<feature type="compositionally biased region" description="Basic and acidic residues" evidence="2">
    <location>
        <begin position="661"/>
        <end position="686"/>
    </location>
</feature>
<gene>
    <name evidence="3" type="ORF">RHS01_08176</name>
</gene>
<feature type="compositionally biased region" description="Basic residues" evidence="2">
    <location>
        <begin position="64"/>
        <end position="73"/>
    </location>
</feature>
<feature type="compositionally biased region" description="Low complexity" evidence="2">
    <location>
        <begin position="53"/>
        <end position="62"/>
    </location>
</feature>
<protein>
    <submittedName>
        <fullName evidence="3">Uncharacterized protein</fullName>
    </submittedName>
</protein>
<evidence type="ECO:0000313" key="4">
    <source>
        <dbReference type="Proteomes" id="UP000614334"/>
    </source>
</evidence>
<feature type="compositionally biased region" description="Acidic residues" evidence="2">
    <location>
        <begin position="79"/>
        <end position="89"/>
    </location>
</feature>
<feature type="region of interest" description="Disordered" evidence="2">
    <location>
        <begin position="405"/>
        <end position="429"/>
    </location>
</feature>
<feature type="compositionally biased region" description="Basic and acidic residues" evidence="2">
    <location>
        <begin position="90"/>
        <end position="99"/>
    </location>
</feature>